<dbReference type="PANTHER" id="PTHR43189:SF1">
    <property type="entry name" value="ZINC-TYPE ALCOHOL DEHYDROGENASE-LIKE PROTEIN C1198.01"/>
    <property type="match status" value="1"/>
</dbReference>
<dbReference type="InterPro" id="IPR011032">
    <property type="entry name" value="GroES-like_sf"/>
</dbReference>
<evidence type="ECO:0000313" key="4">
    <source>
        <dbReference type="Proteomes" id="UP001322744"/>
    </source>
</evidence>
<gene>
    <name evidence="3" type="ORF">SOJ16_000684</name>
</gene>
<dbReference type="EMBL" id="CP139957">
    <property type="protein sequence ID" value="WPX09473.1"/>
    <property type="molecule type" value="Genomic_DNA"/>
</dbReference>
<protein>
    <submittedName>
        <fullName evidence="3">Alcohol dehydrogenase catalytic domain-containing protein</fullName>
    </submittedName>
</protein>
<evidence type="ECO:0000259" key="2">
    <source>
        <dbReference type="Pfam" id="PF08240"/>
    </source>
</evidence>
<dbReference type="Gene3D" id="3.90.180.10">
    <property type="entry name" value="Medium-chain alcohol dehydrogenases, catalytic domain"/>
    <property type="match status" value="1"/>
</dbReference>
<proteinExistence type="predicted"/>
<dbReference type="Proteomes" id="UP001322744">
    <property type="component" value="Chromosome"/>
</dbReference>
<organism evidence="3 4">
    <name type="scientific">Anaerocellum danielii</name>
    <dbReference type="NCBI Taxonomy" id="1387557"/>
    <lineage>
        <taxon>Bacteria</taxon>
        <taxon>Bacillati</taxon>
        <taxon>Bacillota</taxon>
        <taxon>Bacillota incertae sedis</taxon>
        <taxon>Caldicellulosiruptorales</taxon>
        <taxon>Caldicellulosiruptoraceae</taxon>
        <taxon>Anaerocellum</taxon>
    </lineage>
</organism>
<dbReference type="InterPro" id="IPR013154">
    <property type="entry name" value="ADH-like_N"/>
</dbReference>
<accession>A0ABZ0U166</accession>
<feature type="domain" description="Alcohol dehydrogenase-like N-terminal" evidence="2">
    <location>
        <begin position="26"/>
        <end position="126"/>
    </location>
</feature>
<keyword evidence="4" id="KW-1185">Reference proteome</keyword>
<sequence length="166" mass="18700">MKTKAVRLYGKNDLRLEEFELPPIRENEILAKVISDSLCMSSYKAAIQGSEHKRVPKDIDKNPVIVGHEFCGQIIEVGKKWQDKFKPGDKFTVQPALNLKDNPYAAPGYSFKYIGGDATYIIIPNEVMEQNCLLKYEGDAFFYGSLAEPMSCIIGRISCKLPHPAR</sequence>
<reference evidence="3 4" key="1">
    <citation type="submission" date="2023-12" db="EMBL/GenBank/DDBJ databases">
        <authorList>
            <person name="Manesh M.J.H."/>
            <person name="Bing R.G."/>
            <person name="Willard D.J."/>
            <person name="Kelly R.M."/>
        </authorList>
    </citation>
    <scope>NUCLEOTIDE SEQUENCE [LARGE SCALE GENOMIC DNA]</scope>
    <source>
        <strain evidence="3 4">DSM 8977</strain>
    </source>
</reference>
<evidence type="ECO:0000256" key="1">
    <source>
        <dbReference type="ARBA" id="ARBA00023002"/>
    </source>
</evidence>
<keyword evidence="1" id="KW-0560">Oxidoreductase</keyword>
<dbReference type="SUPFAM" id="SSF50129">
    <property type="entry name" value="GroES-like"/>
    <property type="match status" value="1"/>
</dbReference>
<name>A0ABZ0U166_9FIRM</name>
<dbReference type="PANTHER" id="PTHR43189">
    <property type="entry name" value="ZINC-TYPE ALCOHOL DEHYDROGENASE-LIKE PROTEIN C1198.01-RELATED"/>
    <property type="match status" value="1"/>
</dbReference>
<evidence type="ECO:0000313" key="3">
    <source>
        <dbReference type="EMBL" id="WPX09473.1"/>
    </source>
</evidence>
<dbReference type="Pfam" id="PF08240">
    <property type="entry name" value="ADH_N"/>
    <property type="match status" value="1"/>
</dbReference>